<dbReference type="AlphaFoldDB" id="A0A9K3DC34"/>
<protein>
    <submittedName>
        <fullName evidence="2">Ornithine cyclodeaminase/mu-crystallin</fullName>
    </submittedName>
</protein>
<dbReference type="PANTHER" id="PTHR13812:SF19">
    <property type="entry name" value="KETIMINE REDUCTASE MU-CRYSTALLIN"/>
    <property type="match status" value="1"/>
</dbReference>
<dbReference type="SUPFAM" id="SSF51735">
    <property type="entry name" value="NAD(P)-binding Rossmann-fold domains"/>
    <property type="match status" value="1"/>
</dbReference>
<evidence type="ECO:0000256" key="1">
    <source>
        <dbReference type="ARBA" id="ARBA00008903"/>
    </source>
</evidence>
<dbReference type="OrthoDB" id="41492at2759"/>
<dbReference type="Gene3D" id="3.30.1780.10">
    <property type="entry name" value="ornithine cyclodeaminase, domain 1"/>
    <property type="match status" value="1"/>
</dbReference>
<name>A0A9K3DC34_9EUKA</name>
<dbReference type="EMBL" id="BDIP01008752">
    <property type="protein sequence ID" value="GIQ92001.1"/>
    <property type="molecule type" value="Genomic_DNA"/>
</dbReference>
<dbReference type="InterPro" id="IPR023401">
    <property type="entry name" value="ODC_N"/>
</dbReference>
<dbReference type="PANTHER" id="PTHR13812">
    <property type="entry name" value="KETIMINE REDUCTASE MU-CRYSTALLIN"/>
    <property type="match status" value="1"/>
</dbReference>
<feature type="non-terminal residue" evidence="2">
    <location>
        <position position="1"/>
    </location>
</feature>
<dbReference type="Pfam" id="PF02423">
    <property type="entry name" value="OCD_Mu_crystall"/>
    <property type="match status" value="1"/>
</dbReference>
<evidence type="ECO:0000313" key="3">
    <source>
        <dbReference type="Proteomes" id="UP000265618"/>
    </source>
</evidence>
<keyword evidence="3" id="KW-1185">Reference proteome</keyword>
<dbReference type="InterPro" id="IPR036291">
    <property type="entry name" value="NAD(P)-bd_dom_sf"/>
</dbReference>
<feature type="non-terminal residue" evidence="2">
    <location>
        <position position="96"/>
    </location>
</feature>
<gene>
    <name evidence="2" type="ORF">KIPB_015518</name>
</gene>
<dbReference type="GO" id="GO:0005737">
    <property type="term" value="C:cytoplasm"/>
    <property type="evidence" value="ECO:0007669"/>
    <property type="project" value="TreeGrafter"/>
</dbReference>
<proteinExistence type="inferred from homology"/>
<accession>A0A9K3DC34</accession>
<evidence type="ECO:0000313" key="2">
    <source>
        <dbReference type="EMBL" id="GIQ92001.1"/>
    </source>
</evidence>
<dbReference type="Proteomes" id="UP000265618">
    <property type="component" value="Unassembled WGS sequence"/>
</dbReference>
<dbReference type="InterPro" id="IPR003462">
    <property type="entry name" value="ODC_Mu_crystall"/>
</dbReference>
<comment type="similarity">
    <text evidence="1">Belongs to the ornithine cyclodeaminase/mu-crystallin family.</text>
</comment>
<comment type="caution">
    <text evidence="2">The sequence shown here is derived from an EMBL/GenBank/DDBJ whole genome shotgun (WGS) entry which is preliminary data.</text>
</comment>
<organism evidence="2 3">
    <name type="scientific">Kipferlia bialata</name>
    <dbReference type="NCBI Taxonomy" id="797122"/>
    <lineage>
        <taxon>Eukaryota</taxon>
        <taxon>Metamonada</taxon>
        <taxon>Carpediemonas-like organisms</taxon>
        <taxon>Kipferlia</taxon>
    </lineage>
</organism>
<sequence>MCSVPNRVHVLGPKEGESNLFMPGLVNHPTEPSLGIKVVNIRPANRQIKQPFLQALYTDFDPVTGVVTACVDGGALTYLRTGASNGVAAKYLARED</sequence>
<reference evidence="2 3" key="1">
    <citation type="journal article" date="2018" name="PLoS ONE">
        <title>The draft genome of Kipferlia bialata reveals reductive genome evolution in fornicate parasites.</title>
        <authorList>
            <person name="Tanifuji G."/>
            <person name="Takabayashi S."/>
            <person name="Kume K."/>
            <person name="Takagi M."/>
            <person name="Nakayama T."/>
            <person name="Kamikawa R."/>
            <person name="Inagaki Y."/>
            <person name="Hashimoto T."/>
        </authorList>
    </citation>
    <scope>NUCLEOTIDE SEQUENCE [LARGE SCALE GENOMIC DNA]</scope>
    <source>
        <strain evidence="2">NY0173</strain>
    </source>
</reference>